<name>A0A1H4HE92_9GAMM</name>
<dbReference type="OrthoDB" id="7066015at2"/>
<gene>
    <name evidence="1" type="ORF">SAMN02745729_1502</name>
</gene>
<dbReference type="InterPro" id="IPR025459">
    <property type="entry name" value="DUF4279"/>
</dbReference>
<dbReference type="Pfam" id="PF14106">
    <property type="entry name" value="DUF4279"/>
    <property type="match status" value="1"/>
</dbReference>
<dbReference type="Proteomes" id="UP000242469">
    <property type="component" value="Unassembled WGS sequence"/>
</dbReference>
<dbReference type="RefSeq" id="WP_091828277.1">
    <property type="nucleotide sequence ID" value="NZ_FNRJ01000050.1"/>
</dbReference>
<evidence type="ECO:0000313" key="1">
    <source>
        <dbReference type="EMBL" id="SEB19442.1"/>
    </source>
</evidence>
<keyword evidence="2" id="KW-1185">Reference proteome</keyword>
<organism evidence="1 2">
    <name type="scientific">Marinobacterium iners DSM 11526</name>
    <dbReference type="NCBI Taxonomy" id="1122198"/>
    <lineage>
        <taxon>Bacteria</taxon>
        <taxon>Pseudomonadati</taxon>
        <taxon>Pseudomonadota</taxon>
        <taxon>Gammaproteobacteria</taxon>
        <taxon>Oceanospirillales</taxon>
        <taxon>Oceanospirillaceae</taxon>
        <taxon>Marinobacterium</taxon>
    </lineage>
</organism>
<evidence type="ECO:0008006" key="3">
    <source>
        <dbReference type="Google" id="ProtNLM"/>
    </source>
</evidence>
<proteinExistence type="predicted"/>
<protein>
    <recommendedName>
        <fullName evidence="3">DUF4279 domain-containing protein</fullName>
    </recommendedName>
</protein>
<dbReference type="EMBL" id="FNRJ01000050">
    <property type="protein sequence ID" value="SEB19442.1"/>
    <property type="molecule type" value="Genomic_DNA"/>
</dbReference>
<evidence type="ECO:0000313" key="2">
    <source>
        <dbReference type="Proteomes" id="UP000242469"/>
    </source>
</evidence>
<reference evidence="2" key="1">
    <citation type="submission" date="2016-10" db="EMBL/GenBank/DDBJ databases">
        <authorList>
            <person name="Varghese N."/>
            <person name="Submissions S."/>
        </authorList>
    </citation>
    <scope>NUCLEOTIDE SEQUENCE [LARGE SCALE GENOMIC DNA]</scope>
    <source>
        <strain evidence="2">DSM 11526</strain>
    </source>
</reference>
<accession>A0A1H4HE92</accession>
<sequence>MESYIELSVISSILCSDEIVNFLGMPADKNWNTGDKIENTIMVEKESGWLIKSKKIKNVELDIQINSIINRIKGIEYKFKEISTLNETDVQLSAVIYYEEEPPLFFKKEIITWLSEIGASVDIDLYAI</sequence>
<dbReference type="AlphaFoldDB" id="A0A1H4HE92"/>